<accession>D2R578</accession>
<dbReference type="InterPro" id="IPR036237">
    <property type="entry name" value="Xyl_isomerase-like_sf"/>
</dbReference>
<evidence type="ECO:0000259" key="1">
    <source>
        <dbReference type="Pfam" id="PF01261"/>
    </source>
</evidence>
<reference evidence="2 3" key="1">
    <citation type="journal article" date="2009" name="Stand. Genomic Sci.">
        <title>Complete genome sequence of Pirellula staleyi type strain (ATCC 27377).</title>
        <authorList>
            <person name="Clum A."/>
            <person name="Tindall B.J."/>
            <person name="Sikorski J."/>
            <person name="Ivanova N."/>
            <person name="Mavrommatis K."/>
            <person name="Lucas S."/>
            <person name="Glavina del Rio T."/>
            <person name="Nolan M."/>
            <person name="Chen F."/>
            <person name="Tice H."/>
            <person name="Pitluck S."/>
            <person name="Cheng J.F."/>
            <person name="Chertkov O."/>
            <person name="Brettin T."/>
            <person name="Han C."/>
            <person name="Detter J.C."/>
            <person name="Kuske C."/>
            <person name="Bruce D."/>
            <person name="Goodwin L."/>
            <person name="Ovchinikova G."/>
            <person name="Pati A."/>
            <person name="Mikhailova N."/>
            <person name="Chen A."/>
            <person name="Palaniappan K."/>
            <person name="Land M."/>
            <person name="Hauser L."/>
            <person name="Chang Y.J."/>
            <person name="Jeffries C.D."/>
            <person name="Chain P."/>
            <person name="Rohde M."/>
            <person name="Goker M."/>
            <person name="Bristow J."/>
            <person name="Eisen J.A."/>
            <person name="Markowitz V."/>
            <person name="Hugenholtz P."/>
            <person name="Kyrpides N.C."/>
            <person name="Klenk H.P."/>
            <person name="Lapidus A."/>
        </authorList>
    </citation>
    <scope>NUCLEOTIDE SEQUENCE [LARGE SCALE GENOMIC DNA]</scope>
    <source>
        <strain evidence="3">ATCC 27377 / DSM 6068 / ICPB 4128</strain>
    </source>
</reference>
<evidence type="ECO:0000313" key="2">
    <source>
        <dbReference type="EMBL" id="ADB15337.1"/>
    </source>
</evidence>
<dbReference type="Gene3D" id="3.20.20.150">
    <property type="entry name" value="Divalent-metal-dependent TIM barrel enzymes"/>
    <property type="match status" value="1"/>
</dbReference>
<dbReference type="AlphaFoldDB" id="D2R578"/>
<dbReference type="HOGENOM" id="CLU_1056309_0_0_0"/>
<keyword evidence="3" id="KW-1185">Reference proteome</keyword>
<evidence type="ECO:0000313" key="3">
    <source>
        <dbReference type="Proteomes" id="UP000001887"/>
    </source>
</evidence>
<gene>
    <name evidence="2" type="ordered locus">Psta_0651</name>
</gene>
<dbReference type="STRING" id="530564.Psta_0651"/>
<dbReference type="InterPro" id="IPR050312">
    <property type="entry name" value="IolE/XylAMocC-like"/>
</dbReference>
<sequence>MLQIKVGVQLASLRLPFRQALLTAREMGADAVEIDAREELKGEELSVTGIRQIRKMLEDLNLRVAAVRFRTRRGYDVQQDLDERVDATRRTLKLAYDLGTHVVINHVGRIPAEVTHPAFQTMVDALTDIGRHGQRVGAMLAAETVAESGADLKRLIDALPPASIGVNLNPAPLIMNGQSPREVVDAVGQHVLHMNATDATRDLSLAQGIETPLGYGSAEIPELLAVLEEHQYRGYFTVERHQSNAPQVDLKQAITFLRNL</sequence>
<dbReference type="InterPro" id="IPR013022">
    <property type="entry name" value="Xyl_isomerase-like_TIM-brl"/>
</dbReference>
<dbReference type="eggNOG" id="COG1082">
    <property type="taxonomic scope" value="Bacteria"/>
</dbReference>
<protein>
    <submittedName>
        <fullName evidence="2">Xylose isomerase domain protein TIM barrel</fullName>
    </submittedName>
</protein>
<dbReference type="PANTHER" id="PTHR12110">
    <property type="entry name" value="HYDROXYPYRUVATE ISOMERASE"/>
    <property type="match status" value="1"/>
</dbReference>
<name>D2R578_PIRSD</name>
<dbReference type="EMBL" id="CP001848">
    <property type="protein sequence ID" value="ADB15337.1"/>
    <property type="molecule type" value="Genomic_DNA"/>
</dbReference>
<dbReference type="KEGG" id="psl:Psta_0651"/>
<feature type="domain" description="Xylose isomerase-like TIM barrel" evidence="1">
    <location>
        <begin position="24"/>
        <end position="259"/>
    </location>
</feature>
<dbReference type="Proteomes" id="UP000001887">
    <property type="component" value="Chromosome"/>
</dbReference>
<organism evidence="2 3">
    <name type="scientific">Pirellula staleyi (strain ATCC 27377 / DSM 6068 / ICPB 4128)</name>
    <name type="common">Pirella staleyi</name>
    <dbReference type="NCBI Taxonomy" id="530564"/>
    <lineage>
        <taxon>Bacteria</taxon>
        <taxon>Pseudomonadati</taxon>
        <taxon>Planctomycetota</taxon>
        <taxon>Planctomycetia</taxon>
        <taxon>Pirellulales</taxon>
        <taxon>Pirellulaceae</taxon>
        <taxon>Pirellula</taxon>
    </lineage>
</organism>
<dbReference type="PANTHER" id="PTHR12110:SF41">
    <property type="entry name" value="INOSOSE DEHYDRATASE"/>
    <property type="match status" value="1"/>
</dbReference>
<dbReference type="OrthoDB" id="259584at2"/>
<dbReference type="SUPFAM" id="SSF51658">
    <property type="entry name" value="Xylose isomerase-like"/>
    <property type="match status" value="1"/>
</dbReference>
<keyword evidence="2" id="KW-0413">Isomerase</keyword>
<proteinExistence type="predicted"/>
<dbReference type="Pfam" id="PF01261">
    <property type="entry name" value="AP_endonuc_2"/>
    <property type="match status" value="1"/>
</dbReference>
<dbReference type="GO" id="GO:0016853">
    <property type="term" value="F:isomerase activity"/>
    <property type="evidence" value="ECO:0007669"/>
    <property type="project" value="UniProtKB-KW"/>
</dbReference>